<evidence type="ECO:0000313" key="2">
    <source>
        <dbReference type="EMBL" id="MEA5443964.1"/>
    </source>
</evidence>
<dbReference type="Proteomes" id="UP001302329">
    <property type="component" value="Unassembled WGS sequence"/>
</dbReference>
<feature type="domain" description="Choice-of-anchor I" evidence="1">
    <location>
        <begin position="2"/>
        <end position="89"/>
    </location>
</feature>
<dbReference type="InterPro" id="IPR052956">
    <property type="entry name" value="Mesenchyme-surface_protein"/>
</dbReference>
<comment type="caution">
    <text evidence="2">The sequence shown here is derived from an EMBL/GenBank/DDBJ whole genome shotgun (WGS) entry which is preliminary data.</text>
</comment>
<accession>A0ABU5SZM5</accession>
<organism evidence="2 3">
    <name type="scientific">Cyanobium gracile UHCC 0281</name>
    <dbReference type="NCBI Taxonomy" id="3110309"/>
    <lineage>
        <taxon>Bacteria</taxon>
        <taxon>Bacillati</taxon>
        <taxon>Cyanobacteriota</taxon>
        <taxon>Cyanophyceae</taxon>
        <taxon>Synechococcales</taxon>
        <taxon>Prochlorococcaceae</taxon>
        <taxon>Cyanobium</taxon>
    </lineage>
</organism>
<evidence type="ECO:0000313" key="3">
    <source>
        <dbReference type="Proteomes" id="UP001302329"/>
    </source>
</evidence>
<dbReference type="InterPro" id="IPR055188">
    <property type="entry name" value="Choice_anch_I"/>
</dbReference>
<keyword evidence="3" id="KW-1185">Reference proteome</keyword>
<feature type="domain" description="Choice-of-anchor I" evidence="1">
    <location>
        <begin position="119"/>
        <end position="247"/>
    </location>
</feature>
<name>A0ABU5SZM5_9CYAN</name>
<dbReference type="PANTHER" id="PTHR46928:SF1">
    <property type="entry name" value="MESENCHYME-SPECIFIC CELL SURFACE GLYCOPROTEIN"/>
    <property type="match status" value="1"/>
</dbReference>
<evidence type="ECO:0000259" key="1">
    <source>
        <dbReference type="Pfam" id="PF22494"/>
    </source>
</evidence>
<proteinExistence type="predicted"/>
<dbReference type="EMBL" id="JAYGHY010000082">
    <property type="protein sequence ID" value="MEA5443964.1"/>
    <property type="molecule type" value="Genomic_DNA"/>
</dbReference>
<gene>
    <name evidence="2" type="ORF">VB739_15505</name>
</gene>
<dbReference type="PANTHER" id="PTHR46928">
    <property type="entry name" value="MESENCHYME-SPECIFIC CELL SURFACE GLYCOPROTEIN"/>
    <property type="match status" value="1"/>
</dbReference>
<sequence>MTLQENNGVAKVNLKTHTIETIFALGSVDFSTQFVDISDRDGAGSTPLIKPVLGNNVAGLRMPDGVAAFSTKGKDYFITANEGDGREYGTAGTPGFYLDETRRLGRLKTLSEDTTAPFTAFGSRSVSIFEANTGALVWDSGNTLQTIAIAAGVYDDTRSDDKGVEPEGVVVKTLNGRTYAIVSAERGTSSLLAVFDITQPAQASFVTSTVLAGNVSPEGLLLIDAKDSPTKRDLLVVSNEVSNTLNFIDLAAMIAAPPVAGAGTFTSTMLKDVAGGPELKITSLITNGTAPGSGVYVPPGIFDGQGADANGDGTYTLLVNHEVGASVGYAYTAEGLNASVTGSRISRFIVDIDADDKASNGFQSRIVSGGLAYDKVIGDDINGFDRFCSANLVEANSFGAGRGFADRIFLTGEEVFGGGGGSF</sequence>
<protein>
    <recommendedName>
        <fullName evidence="1">Choice-of-anchor I domain-containing protein</fullName>
    </recommendedName>
</protein>
<reference evidence="2 3" key="1">
    <citation type="submission" date="2023-12" db="EMBL/GenBank/DDBJ databases">
        <title>Baltic Sea Cyanobacteria.</title>
        <authorList>
            <person name="Delbaje E."/>
            <person name="Fewer D.P."/>
            <person name="Shishido T.K."/>
        </authorList>
    </citation>
    <scope>NUCLEOTIDE SEQUENCE [LARGE SCALE GENOMIC DNA]</scope>
    <source>
        <strain evidence="2 3">UHCC 0281</strain>
    </source>
</reference>
<dbReference type="Pfam" id="PF22494">
    <property type="entry name" value="choice_anch_I"/>
    <property type="match status" value="2"/>
</dbReference>